<organism evidence="1 2">
    <name type="scientific">Sphingobium cloacae</name>
    <dbReference type="NCBI Taxonomy" id="120107"/>
    <lineage>
        <taxon>Bacteria</taxon>
        <taxon>Pseudomonadati</taxon>
        <taxon>Pseudomonadota</taxon>
        <taxon>Alphaproteobacteria</taxon>
        <taxon>Sphingomonadales</taxon>
        <taxon>Sphingomonadaceae</taxon>
        <taxon>Sphingobium</taxon>
    </lineage>
</organism>
<evidence type="ECO:0000313" key="2">
    <source>
        <dbReference type="Proteomes" id="UP000218272"/>
    </source>
</evidence>
<evidence type="ECO:0000313" key="1">
    <source>
        <dbReference type="EMBL" id="BAV64791.1"/>
    </source>
</evidence>
<dbReference type="AlphaFoldDB" id="A0A1E1F2W4"/>
<gene>
    <name evidence="1" type="ORF">SCLO_1017510</name>
</gene>
<sequence length="110" mass="12772">MSARTYHVHCAAEGCTSRIGKGQLFCKDHYFALPRPLRDDLWTAWRRAMEVYRVNMTRDEQNRRNRAYQDAFRACTEHLRTARRTDAAAMSTVAMAANGDAVRFVEGRRM</sequence>
<dbReference type="Proteomes" id="UP000218272">
    <property type="component" value="Chromosome SCLO_1"/>
</dbReference>
<protein>
    <submittedName>
        <fullName evidence="1">Uncharacterized protein</fullName>
    </submittedName>
</protein>
<accession>A0A1E1F2W4</accession>
<dbReference type="EMBL" id="AP017655">
    <property type="protein sequence ID" value="BAV64791.1"/>
    <property type="molecule type" value="Genomic_DNA"/>
</dbReference>
<dbReference type="RefSeq" id="WP_066517633.1">
    <property type="nucleotide sequence ID" value="NZ_AP017655.1"/>
</dbReference>
<proteinExistence type="predicted"/>
<dbReference type="OrthoDB" id="7573103at2"/>
<keyword evidence="2" id="KW-1185">Reference proteome</keyword>
<dbReference type="KEGG" id="sclo:SCLO_1017510"/>
<reference evidence="1 2" key="1">
    <citation type="submission" date="2016-10" db="EMBL/GenBank/DDBJ databases">
        <title>Complete Genome Sequence of the Nonylphenol-Degrading Bacterium Sphingobium cloacae JCM 10874T.</title>
        <authorList>
            <person name="Ootsuka M."/>
            <person name="Nishizawa T."/>
            <person name="Ohta H."/>
        </authorList>
    </citation>
    <scope>NUCLEOTIDE SEQUENCE [LARGE SCALE GENOMIC DNA]</scope>
    <source>
        <strain evidence="1 2">JCM 10874</strain>
    </source>
</reference>
<name>A0A1E1F2W4_9SPHN</name>